<keyword evidence="7" id="KW-1185">Reference proteome</keyword>
<reference evidence="6 7" key="1">
    <citation type="submission" date="2016-02" db="EMBL/GenBank/DDBJ databases">
        <title>Anaerosporomusa subterraneum gen. nov., sp. nov., a spore-forming obligate anaerobe isolated from saprolite.</title>
        <authorList>
            <person name="Choi J.K."/>
            <person name="Shah M."/>
            <person name="Yee N."/>
        </authorList>
    </citation>
    <scope>NUCLEOTIDE SEQUENCE [LARGE SCALE GENOMIC DNA]</scope>
    <source>
        <strain evidence="6 7">RU4</strain>
    </source>
</reference>
<dbReference type="Gene3D" id="2.40.50.180">
    <property type="entry name" value="CheA-289, Domain 4"/>
    <property type="match status" value="1"/>
</dbReference>
<dbReference type="InterPro" id="IPR036061">
    <property type="entry name" value="CheW-like_dom_sf"/>
</dbReference>
<keyword evidence="3" id="KW-0963">Cytoplasm</keyword>
<proteinExistence type="predicted"/>
<dbReference type="InterPro" id="IPR002545">
    <property type="entry name" value="CheW-lke_dom"/>
</dbReference>
<comment type="subcellular location">
    <subcellularLocation>
        <location evidence="1">Cytoplasm</location>
    </subcellularLocation>
</comment>
<organism evidence="6 7">
    <name type="scientific">Anaerosporomusa subterranea</name>
    <dbReference type="NCBI Taxonomy" id="1794912"/>
    <lineage>
        <taxon>Bacteria</taxon>
        <taxon>Bacillati</taxon>
        <taxon>Bacillota</taxon>
        <taxon>Negativicutes</taxon>
        <taxon>Acetonemataceae</taxon>
        <taxon>Anaerosporomusa</taxon>
    </lineage>
</organism>
<sequence>MEQAAYAGEESQLVVFKLDKEEYGISILQVQEIKRMTDITRVPHTPDYIKGVINLRGSVLPVLDLKKRLGLPNGEYTDNTRIIIVNLHDMAVGLIVDGVSEVTAMGTEQIESSQSVAGVNGSSFISGVGKLDNRLLILLNLDTIIIGGQEEKVASL</sequence>
<dbReference type="SUPFAM" id="SSF50341">
    <property type="entry name" value="CheW-like"/>
    <property type="match status" value="1"/>
</dbReference>
<dbReference type="PROSITE" id="PS50851">
    <property type="entry name" value="CHEW"/>
    <property type="match status" value="1"/>
</dbReference>
<evidence type="ECO:0000313" key="6">
    <source>
        <dbReference type="EMBL" id="KYZ77273.1"/>
    </source>
</evidence>
<accession>A0A154BTD8</accession>
<dbReference type="CDD" id="cd00732">
    <property type="entry name" value="CheW"/>
    <property type="match status" value="1"/>
</dbReference>
<evidence type="ECO:0000313" key="7">
    <source>
        <dbReference type="Proteomes" id="UP000076268"/>
    </source>
</evidence>
<evidence type="ECO:0000256" key="3">
    <source>
        <dbReference type="ARBA" id="ARBA00022490"/>
    </source>
</evidence>
<dbReference type="OrthoDB" id="9794382at2"/>
<name>A0A154BTD8_ANASB</name>
<protein>
    <recommendedName>
        <fullName evidence="2">Chemotaxis protein CheW</fullName>
    </recommendedName>
</protein>
<dbReference type="PANTHER" id="PTHR22617">
    <property type="entry name" value="CHEMOTAXIS SENSOR HISTIDINE KINASE-RELATED"/>
    <property type="match status" value="1"/>
</dbReference>
<evidence type="ECO:0000256" key="2">
    <source>
        <dbReference type="ARBA" id="ARBA00021483"/>
    </source>
</evidence>
<keyword evidence="4" id="KW-0145">Chemotaxis</keyword>
<evidence type="ECO:0000259" key="5">
    <source>
        <dbReference type="PROSITE" id="PS50851"/>
    </source>
</evidence>
<dbReference type="InterPro" id="IPR039315">
    <property type="entry name" value="CheW"/>
</dbReference>
<dbReference type="GO" id="GO:0005829">
    <property type="term" value="C:cytosol"/>
    <property type="evidence" value="ECO:0007669"/>
    <property type="project" value="TreeGrafter"/>
</dbReference>
<dbReference type="EMBL" id="LSGP01000013">
    <property type="protein sequence ID" value="KYZ77273.1"/>
    <property type="molecule type" value="Genomic_DNA"/>
</dbReference>
<dbReference type="FunFam" id="2.40.50.180:FF:000002">
    <property type="entry name" value="Chemotaxis protein CheW"/>
    <property type="match status" value="1"/>
</dbReference>
<evidence type="ECO:0000256" key="1">
    <source>
        <dbReference type="ARBA" id="ARBA00004496"/>
    </source>
</evidence>
<dbReference type="GO" id="GO:0007165">
    <property type="term" value="P:signal transduction"/>
    <property type="evidence" value="ECO:0007669"/>
    <property type="project" value="InterPro"/>
</dbReference>
<evidence type="ECO:0000256" key="4">
    <source>
        <dbReference type="ARBA" id="ARBA00022500"/>
    </source>
</evidence>
<dbReference type="AlphaFoldDB" id="A0A154BTD8"/>
<dbReference type="PANTHER" id="PTHR22617:SF23">
    <property type="entry name" value="CHEMOTAXIS PROTEIN CHEW"/>
    <property type="match status" value="1"/>
</dbReference>
<feature type="domain" description="CheW-like" evidence="5">
    <location>
        <begin position="10"/>
        <end position="150"/>
    </location>
</feature>
<dbReference type="RefSeq" id="WP_066239308.1">
    <property type="nucleotide sequence ID" value="NZ_LSGP01000013.1"/>
</dbReference>
<comment type="caution">
    <text evidence="6">The sequence shown here is derived from an EMBL/GenBank/DDBJ whole genome shotgun (WGS) entry which is preliminary data.</text>
</comment>
<dbReference type="SMART" id="SM00260">
    <property type="entry name" value="CheW"/>
    <property type="match status" value="1"/>
</dbReference>
<gene>
    <name evidence="6" type="ORF">AXX12_03845</name>
</gene>
<dbReference type="STRING" id="1794912.AXX12_03845"/>
<dbReference type="GO" id="GO:0006935">
    <property type="term" value="P:chemotaxis"/>
    <property type="evidence" value="ECO:0007669"/>
    <property type="project" value="UniProtKB-KW"/>
</dbReference>
<dbReference type="Proteomes" id="UP000076268">
    <property type="component" value="Unassembled WGS sequence"/>
</dbReference>
<dbReference type="Gene3D" id="2.30.30.40">
    <property type="entry name" value="SH3 Domains"/>
    <property type="match status" value="1"/>
</dbReference>
<dbReference type="Pfam" id="PF01584">
    <property type="entry name" value="CheW"/>
    <property type="match status" value="1"/>
</dbReference>